<evidence type="ECO:0000313" key="1">
    <source>
        <dbReference type="EMBL" id="GFN80513.1"/>
    </source>
</evidence>
<keyword evidence="2" id="KW-1185">Reference proteome</keyword>
<protein>
    <submittedName>
        <fullName evidence="1">Uncharacterized protein</fullName>
    </submittedName>
</protein>
<name>A0AAV3YEL3_9GAST</name>
<evidence type="ECO:0000313" key="2">
    <source>
        <dbReference type="Proteomes" id="UP000735302"/>
    </source>
</evidence>
<organism evidence="1 2">
    <name type="scientific">Plakobranchus ocellatus</name>
    <dbReference type="NCBI Taxonomy" id="259542"/>
    <lineage>
        <taxon>Eukaryota</taxon>
        <taxon>Metazoa</taxon>
        <taxon>Spiralia</taxon>
        <taxon>Lophotrochozoa</taxon>
        <taxon>Mollusca</taxon>
        <taxon>Gastropoda</taxon>
        <taxon>Heterobranchia</taxon>
        <taxon>Euthyneura</taxon>
        <taxon>Panpulmonata</taxon>
        <taxon>Sacoglossa</taxon>
        <taxon>Placobranchoidea</taxon>
        <taxon>Plakobranchidae</taxon>
        <taxon>Plakobranchus</taxon>
    </lineage>
</organism>
<dbReference type="EMBL" id="BLXT01000825">
    <property type="protein sequence ID" value="GFN80513.1"/>
    <property type="molecule type" value="Genomic_DNA"/>
</dbReference>
<proteinExistence type="predicted"/>
<comment type="caution">
    <text evidence="1">The sequence shown here is derived from an EMBL/GenBank/DDBJ whole genome shotgun (WGS) entry which is preliminary data.</text>
</comment>
<gene>
    <name evidence="1" type="ORF">PoB_000701900</name>
</gene>
<dbReference type="Proteomes" id="UP000735302">
    <property type="component" value="Unassembled WGS sequence"/>
</dbReference>
<sequence>MAEQIRYPPLLNGSRLSLEDAVVGSSWKALRLGRHLILKLHSVMVQALPKPFCKALNRIGEEEADKEMGRQRSRMDRHGSETLSRAEGWGQWRKVVVITLRHGRRIEVNEDLDVLATTTNL</sequence>
<accession>A0AAV3YEL3</accession>
<dbReference type="AlphaFoldDB" id="A0AAV3YEL3"/>
<reference evidence="1 2" key="1">
    <citation type="journal article" date="2021" name="Elife">
        <title>Chloroplast acquisition without the gene transfer in kleptoplastic sea slugs, Plakobranchus ocellatus.</title>
        <authorList>
            <person name="Maeda T."/>
            <person name="Takahashi S."/>
            <person name="Yoshida T."/>
            <person name="Shimamura S."/>
            <person name="Takaki Y."/>
            <person name="Nagai Y."/>
            <person name="Toyoda A."/>
            <person name="Suzuki Y."/>
            <person name="Arimoto A."/>
            <person name="Ishii H."/>
            <person name="Satoh N."/>
            <person name="Nishiyama T."/>
            <person name="Hasebe M."/>
            <person name="Maruyama T."/>
            <person name="Minagawa J."/>
            <person name="Obokata J."/>
            <person name="Shigenobu S."/>
        </authorList>
    </citation>
    <scope>NUCLEOTIDE SEQUENCE [LARGE SCALE GENOMIC DNA]</scope>
</reference>